<dbReference type="AlphaFoldDB" id="A0A5J9VTM0"/>
<feature type="non-terminal residue" evidence="2">
    <location>
        <position position="1"/>
    </location>
</feature>
<evidence type="ECO:0000259" key="1">
    <source>
        <dbReference type="Pfam" id="PF24964"/>
    </source>
</evidence>
<dbReference type="OrthoDB" id="1856392at2759"/>
<evidence type="ECO:0000313" key="3">
    <source>
        <dbReference type="Proteomes" id="UP000324897"/>
    </source>
</evidence>
<dbReference type="Proteomes" id="UP000324897">
    <property type="component" value="Chromosome 4"/>
</dbReference>
<comment type="caution">
    <text evidence="2">The sequence shown here is derived from an EMBL/GenBank/DDBJ whole genome shotgun (WGS) entry which is preliminary data.</text>
</comment>
<accession>A0A5J9VTM0</accession>
<reference evidence="2 3" key="1">
    <citation type="journal article" date="2019" name="Sci. Rep.">
        <title>A high-quality genome of Eragrostis curvula grass provides insights into Poaceae evolution and supports new strategies to enhance forage quality.</title>
        <authorList>
            <person name="Carballo J."/>
            <person name="Santos B.A.C.M."/>
            <person name="Zappacosta D."/>
            <person name="Garbus I."/>
            <person name="Selva J.P."/>
            <person name="Gallo C.A."/>
            <person name="Diaz A."/>
            <person name="Albertini E."/>
            <person name="Caccamo M."/>
            <person name="Echenique V."/>
        </authorList>
    </citation>
    <scope>NUCLEOTIDE SEQUENCE [LARGE SCALE GENOMIC DNA]</scope>
    <source>
        <strain evidence="3">cv. Victoria</strain>
        <tissue evidence="2">Leaf</tissue>
    </source>
</reference>
<dbReference type="PANTHER" id="PTHR33889:SF7">
    <property type="entry name" value="OS04G0681850 PROTEIN"/>
    <property type="match status" value="1"/>
</dbReference>
<feature type="domain" description="DUF7769" evidence="1">
    <location>
        <begin position="137"/>
        <end position="183"/>
    </location>
</feature>
<sequence>MAPLHGNVYKNLDRLLHGHGLWSGSPTSPSRSHWHHERLSHAHRHGCKQNLAIVGAHGGERTVEEDVAGAGGVALEIDLNKVPDEVSDQHEDGAAATSNGGTLSFAWSRSISFSTFMEQVVFRNGTGSKQKKRRFYSDDEKTAIYAELLARTDPSVLHHGVTREVATKFDVPLRTVQKIWQKGQVGGIEAIKNKLANNVGRKRINIPLEAIQATDWKDRRTLQDLANALGVKKSTLHRRFKEGCFKYYWRCPVTPTLLLINIYTLHFGMDVV</sequence>
<proteinExistence type="predicted"/>
<evidence type="ECO:0000313" key="2">
    <source>
        <dbReference type="EMBL" id="TVU38966.1"/>
    </source>
</evidence>
<dbReference type="EMBL" id="RWGY01000007">
    <property type="protein sequence ID" value="TVU38966.1"/>
    <property type="molecule type" value="Genomic_DNA"/>
</dbReference>
<dbReference type="PANTHER" id="PTHR33889">
    <property type="entry name" value="OS04G0681850 PROTEIN"/>
    <property type="match status" value="1"/>
</dbReference>
<keyword evidence="3" id="KW-1185">Reference proteome</keyword>
<name>A0A5J9VTM0_9POAL</name>
<dbReference type="InterPro" id="IPR056671">
    <property type="entry name" value="DUF7769"/>
</dbReference>
<organism evidence="2 3">
    <name type="scientific">Eragrostis curvula</name>
    <name type="common">weeping love grass</name>
    <dbReference type="NCBI Taxonomy" id="38414"/>
    <lineage>
        <taxon>Eukaryota</taxon>
        <taxon>Viridiplantae</taxon>
        <taxon>Streptophyta</taxon>
        <taxon>Embryophyta</taxon>
        <taxon>Tracheophyta</taxon>
        <taxon>Spermatophyta</taxon>
        <taxon>Magnoliopsida</taxon>
        <taxon>Liliopsida</taxon>
        <taxon>Poales</taxon>
        <taxon>Poaceae</taxon>
        <taxon>PACMAD clade</taxon>
        <taxon>Chloridoideae</taxon>
        <taxon>Eragrostideae</taxon>
        <taxon>Eragrostidinae</taxon>
        <taxon>Eragrostis</taxon>
    </lineage>
</organism>
<gene>
    <name evidence="2" type="ORF">EJB05_12363</name>
</gene>
<dbReference type="Gramene" id="TVU38966">
    <property type="protein sequence ID" value="TVU38966"/>
    <property type="gene ID" value="EJB05_12363"/>
</dbReference>
<protein>
    <recommendedName>
        <fullName evidence="1">DUF7769 domain-containing protein</fullName>
    </recommendedName>
</protein>
<dbReference type="Pfam" id="PF24964">
    <property type="entry name" value="DUF7769"/>
    <property type="match status" value="1"/>
</dbReference>